<dbReference type="RefSeq" id="WP_381521071.1">
    <property type="nucleotide sequence ID" value="NZ_JBHULN010000003.1"/>
</dbReference>
<evidence type="ECO:0000313" key="1">
    <source>
        <dbReference type="EMBL" id="MFD2570418.1"/>
    </source>
</evidence>
<name>A0ABW5M2P7_9BACT</name>
<evidence type="ECO:0000313" key="2">
    <source>
        <dbReference type="Proteomes" id="UP001597469"/>
    </source>
</evidence>
<organism evidence="1 2">
    <name type="scientific">Spirosoma soli</name>
    <dbReference type="NCBI Taxonomy" id="1770529"/>
    <lineage>
        <taxon>Bacteria</taxon>
        <taxon>Pseudomonadati</taxon>
        <taxon>Bacteroidota</taxon>
        <taxon>Cytophagia</taxon>
        <taxon>Cytophagales</taxon>
        <taxon>Cytophagaceae</taxon>
        <taxon>Spirosoma</taxon>
    </lineage>
</organism>
<accession>A0ABW5M2P7</accession>
<proteinExistence type="predicted"/>
<gene>
    <name evidence="1" type="ORF">ACFSUS_07220</name>
</gene>
<comment type="caution">
    <text evidence="1">The sequence shown here is derived from an EMBL/GenBank/DDBJ whole genome shotgun (WGS) entry which is preliminary data.</text>
</comment>
<dbReference type="Proteomes" id="UP001597469">
    <property type="component" value="Unassembled WGS sequence"/>
</dbReference>
<dbReference type="EMBL" id="JBHULN010000003">
    <property type="protein sequence ID" value="MFD2570418.1"/>
    <property type="molecule type" value="Genomic_DNA"/>
</dbReference>
<protein>
    <submittedName>
        <fullName evidence="1">Uncharacterized protein</fullName>
    </submittedName>
</protein>
<sequence length="89" mass="10005">MIEVFKTDVRDQDHANVLLDCLHETFAGHTASFDLEDCEKILRVEHKNGLVEASLVIDLLNQYGFIAEVLPGDESIDSMALLRCYLLPS</sequence>
<reference evidence="2" key="1">
    <citation type="journal article" date="2019" name="Int. J. Syst. Evol. Microbiol.">
        <title>The Global Catalogue of Microorganisms (GCM) 10K type strain sequencing project: providing services to taxonomists for standard genome sequencing and annotation.</title>
        <authorList>
            <consortium name="The Broad Institute Genomics Platform"/>
            <consortium name="The Broad Institute Genome Sequencing Center for Infectious Disease"/>
            <person name="Wu L."/>
            <person name="Ma J."/>
        </authorList>
    </citation>
    <scope>NUCLEOTIDE SEQUENCE [LARGE SCALE GENOMIC DNA]</scope>
    <source>
        <strain evidence="2">KCTC 42805</strain>
    </source>
</reference>
<keyword evidence="2" id="KW-1185">Reference proteome</keyword>